<feature type="non-terminal residue" evidence="3">
    <location>
        <position position="1"/>
    </location>
</feature>
<dbReference type="PANTHER" id="PTHR22938:SF0">
    <property type="entry name" value="E3 UBIQUITIN-PROTEIN LIGASE ZNF598"/>
    <property type="match status" value="1"/>
</dbReference>
<keyword evidence="5" id="KW-1185">Reference proteome</keyword>
<dbReference type="RefSeq" id="XP_005841509.1">
    <property type="nucleotide sequence ID" value="XM_005841452.1"/>
</dbReference>
<name>L1K1S2_GUITC</name>
<dbReference type="PANTHER" id="PTHR22938">
    <property type="entry name" value="ZINC FINGER PROTEIN 598"/>
    <property type="match status" value="1"/>
</dbReference>
<dbReference type="InterPro" id="IPR056437">
    <property type="entry name" value="Znf-C2H2_ZNF598/HEL2"/>
</dbReference>
<dbReference type="GO" id="GO:0061630">
    <property type="term" value="F:ubiquitin protein ligase activity"/>
    <property type="evidence" value="ECO:0007669"/>
    <property type="project" value="InterPro"/>
</dbReference>
<keyword evidence="1" id="KW-0479">Metal-binding</keyword>
<gene>
    <name evidence="3" type="ORF">GUITHDRAFT_41810</name>
</gene>
<reference evidence="3 5" key="1">
    <citation type="journal article" date="2012" name="Nature">
        <title>Algal genomes reveal evolutionary mosaicism and the fate of nucleomorphs.</title>
        <authorList>
            <consortium name="DOE Joint Genome Institute"/>
            <person name="Curtis B.A."/>
            <person name="Tanifuji G."/>
            <person name="Burki F."/>
            <person name="Gruber A."/>
            <person name="Irimia M."/>
            <person name="Maruyama S."/>
            <person name="Arias M.C."/>
            <person name="Ball S.G."/>
            <person name="Gile G.H."/>
            <person name="Hirakawa Y."/>
            <person name="Hopkins J.F."/>
            <person name="Kuo A."/>
            <person name="Rensing S.A."/>
            <person name="Schmutz J."/>
            <person name="Symeonidi A."/>
            <person name="Elias M."/>
            <person name="Eveleigh R.J."/>
            <person name="Herman E.K."/>
            <person name="Klute M.J."/>
            <person name="Nakayama T."/>
            <person name="Obornik M."/>
            <person name="Reyes-Prieto A."/>
            <person name="Armbrust E.V."/>
            <person name="Aves S.J."/>
            <person name="Beiko R.G."/>
            <person name="Coutinho P."/>
            <person name="Dacks J.B."/>
            <person name="Durnford D.G."/>
            <person name="Fast N.M."/>
            <person name="Green B.R."/>
            <person name="Grisdale C.J."/>
            <person name="Hempel F."/>
            <person name="Henrissat B."/>
            <person name="Hoppner M.P."/>
            <person name="Ishida K."/>
            <person name="Kim E."/>
            <person name="Koreny L."/>
            <person name="Kroth P.G."/>
            <person name="Liu Y."/>
            <person name="Malik S.B."/>
            <person name="Maier U.G."/>
            <person name="McRose D."/>
            <person name="Mock T."/>
            <person name="Neilson J.A."/>
            <person name="Onodera N.T."/>
            <person name="Poole A.M."/>
            <person name="Pritham E.J."/>
            <person name="Richards T.A."/>
            <person name="Rocap G."/>
            <person name="Roy S.W."/>
            <person name="Sarai C."/>
            <person name="Schaack S."/>
            <person name="Shirato S."/>
            <person name="Slamovits C.H."/>
            <person name="Spencer D.F."/>
            <person name="Suzuki S."/>
            <person name="Worden A.Z."/>
            <person name="Zauner S."/>
            <person name="Barry K."/>
            <person name="Bell C."/>
            <person name="Bharti A.K."/>
            <person name="Crow J.A."/>
            <person name="Grimwood J."/>
            <person name="Kramer R."/>
            <person name="Lindquist E."/>
            <person name="Lucas S."/>
            <person name="Salamov A."/>
            <person name="McFadden G.I."/>
            <person name="Lane C.E."/>
            <person name="Keeling P.J."/>
            <person name="Gray M.W."/>
            <person name="Grigoriev I.V."/>
            <person name="Archibald J.M."/>
        </authorList>
    </citation>
    <scope>NUCLEOTIDE SEQUENCE</scope>
    <source>
        <strain evidence="3 5">CCMP2712</strain>
    </source>
</reference>
<evidence type="ECO:0000259" key="2">
    <source>
        <dbReference type="PROSITE" id="PS50157"/>
    </source>
</evidence>
<dbReference type="GO" id="GO:0072344">
    <property type="term" value="P:rescue of stalled ribosome"/>
    <property type="evidence" value="ECO:0007669"/>
    <property type="project" value="InterPro"/>
</dbReference>
<dbReference type="OMA" id="DECTICC"/>
<reference evidence="5" key="2">
    <citation type="submission" date="2012-11" db="EMBL/GenBank/DDBJ databases">
        <authorList>
            <person name="Kuo A."/>
            <person name="Curtis B.A."/>
            <person name="Tanifuji G."/>
            <person name="Burki F."/>
            <person name="Gruber A."/>
            <person name="Irimia M."/>
            <person name="Maruyama S."/>
            <person name="Arias M.C."/>
            <person name="Ball S.G."/>
            <person name="Gile G.H."/>
            <person name="Hirakawa Y."/>
            <person name="Hopkins J.F."/>
            <person name="Rensing S.A."/>
            <person name="Schmutz J."/>
            <person name="Symeonidi A."/>
            <person name="Elias M."/>
            <person name="Eveleigh R.J."/>
            <person name="Herman E.K."/>
            <person name="Klute M.J."/>
            <person name="Nakayama T."/>
            <person name="Obornik M."/>
            <person name="Reyes-Prieto A."/>
            <person name="Armbrust E.V."/>
            <person name="Aves S.J."/>
            <person name="Beiko R.G."/>
            <person name="Coutinho P."/>
            <person name="Dacks J.B."/>
            <person name="Durnford D.G."/>
            <person name="Fast N.M."/>
            <person name="Green B.R."/>
            <person name="Grisdale C."/>
            <person name="Hempe F."/>
            <person name="Henrissat B."/>
            <person name="Hoppner M.P."/>
            <person name="Ishida K.-I."/>
            <person name="Kim E."/>
            <person name="Koreny L."/>
            <person name="Kroth P.G."/>
            <person name="Liu Y."/>
            <person name="Malik S.-B."/>
            <person name="Maier U.G."/>
            <person name="McRose D."/>
            <person name="Mock T."/>
            <person name="Neilson J.A."/>
            <person name="Onodera N.T."/>
            <person name="Poole A.M."/>
            <person name="Pritham E.J."/>
            <person name="Richards T.A."/>
            <person name="Rocap G."/>
            <person name="Roy S.W."/>
            <person name="Sarai C."/>
            <person name="Schaack S."/>
            <person name="Shirato S."/>
            <person name="Slamovits C.H."/>
            <person name="Spencer D.F."/>
            <person name="Suzuki S."/>
            <person name="Worden A.Z."/>
            <person name="Zauner S."/>
            <person name="Barry K."/>
            <person name="Bell C."/>
            <person name="Bharti A.K."/>
            <person name="Crow J.A."/>
            <person name="Grimwood J."/>
            <person name="Kramer R."/>
            <person name="Lindquist E."/>
            <person name="Lucas S."/>
            <person name="Salamov A."/>
            <person name="McFadden G.I."/>
            <person name="Lane C.E."/>
            <person name="Keeling P.J."/>
            <person name="Gray M.W."/>
            <person name="Grigoriev I.V."/>
            <person name="Archibald J.M."/>
        </authorList>
    </citation>
    <scope>NUCLEOTIDE SEQUENCE</scope>
    <source>
        <strain evidence="5">CCMP2712</strain>
    </source>
</reference>
<accession>L1K1S2</accession>
<dbReference type="InterPro" id="IPR013087">
    <property type="entry name" value="Znf_C2H2_type"/>
</dbReference>
<dbReference type="KEGG" id="gtt:GUITHDRAFT_41810"/>
<feature type="non-terminal residue" evidence="3">
    <location>
        <position position="247"/>
    </location>
</feature>
<dbReference type="GO" id="GO:0043022">
    <property type="term" value="F:ribosome binding"/>
    <property type="evidence" value="ECO:0007669"/>
    <property type="project" value="TreeGrafter"/>
</dbReference>
<evidence type="ECO:0000256" key="1">
    <source>
        <dbReference type="PROSITE-ProRule" id="PRU00042"/>
    </source>
</evidence>
<dbReference type="Pfam" id="PF25447">
    <property type="entry name" value="RING_ZNF598"/>
    <property type="match status" value="1"/>
</dbReference>
<feature type="domain" description="C2H2-type" evidence="2">
    <location>
        <begin position="92"/>
        <end position="115"/>
    </location>
</feature>
<dbReference type="InterPro" id="IPR044288">
    <property type="entry name" value="ZNF598/HEL2"/>
</dbReference>
<dbReference type="HOGENOM" id="CLU_955034_0_0_1"/>
<sequence>GTCMCCCEPMETVALSLCGHHSVCGLCSYRLRVLLNQTQCIFCQQISESVFIADSRDFPPQGPMDHVVWDNQTKVCFETEELASRFRALTVAKCTTCEETFNTVKQLQSHTRTCHRLRYCWLCLENRKIFISEQATYDQQQFRVHLTGRDGSGLKSGHPLCKMCWRRFYDDTQLIYHMSQDHFACHVCQRRREDDDRQQVEFFQNYEQLFAHFRSEHYVCEERSCMDLRFIAFGTELELFSHMSSEH</sequence>
<protein>
    <recommendedName>
        <fullName evidence="2">C2H2-type domain-containing protein</fullName>
    </recommendedName>
</protein>
<dbReference type="AlphaFoldDB" id="L1K1S2"/>
<proteinExistence type="predicted"/>
<dbReference type="PROSITE" id="PS50157">
    <property type="entry name" value="ZINC_FINGER_C2H2_2"/>
    <property type="match status" value="1"/>
</dbReference>
<dbReference type="EnsemblProtists" id="EKX54529">
    <property type="protein sequence ID" value="EKX54529"/>
    <property type="gene ID" value="GUITHDRAFT_41810"/>
</dbReference>
<dbReference type="PaxDb" id="55529-EKX54529"/>
<keyword evidence="1" id="KW-0863">Zinc-finger</keyword>
<dbReference type="Pfam" id="PF23230">
    <property type="entry name" value="zf-C2H2_13"/>
    <property type="match status" value="1"/>
</dbReference>
<dbReference type="Proteomes" id="UP000011087">
    <property type="component" value="Unassembled WGS sequence"/>
</dbReference>
<keyword evidence="1" id="KW-0862">Zinc</keyword>
<dbReference type="STRING" id="905079.L1K1S2"/>
<dbReference type="EMBL" id="JH992967">
    <property type="protein sequence ID" value="EKX54529.1"/>
    <property type="molecule type" value="Genomic_DNA"/>
</dbReference>
<dbReference type="GO" id="GO:0008270">
    <property type="term" value="F:zinc ion binding"/>
    <property type="evidence" value="ECO:0007669"/>
    <property type="project" value="UniProtKB-KW"/>
</dbReference>
<dbReference type="OrthoDB" id="3838338at2759"/>
<evidence type="ECO:0000313" key="3">
    <source>
        <dbReference type="EMBL" id="EKX54529.1"/>
    </source>
</evidence>
<dbReference type="eggNOG" id="KOG2231">
    <property type="taxonomic scope" value="Eukaryota"/>
</dbReference>
<dbReference type="GO" id="GO:0016567">
    <property type="term" value="P:protein ubiquitination"/>
    <property type="evidence" value="ECO:0007669"/>
    <property type="project" value="TreeGrafter"/>
</dbReference>
<organism evidence="3">
    <name type="scientific">Guillardia theta (strain CCMP2712)</name>
    <name type="common">Cryptophyte</name>
    <dbReference type="NCBI Taxonomy" id="905079"/>
    <lineage>
        <taxon>Eukaryota</taxon>
        <taxon>Cryptophyceae</taxon>
        <taxon>Pyrenomonadales</taxon>
        <taxon>Geminigeraceae</taxon>
        <taxon>Guillardia</taxon>
    </lineage>
</organism>
<dbReference type="PROSITE" id="PS00028">
    <property type="entry name" value="ZINC_FINGER_C2H2_1"/>
    <property type="match status" value="2"/>
</dbReference>
<evidence type="ECO:0000313" key="5">
    <source>
        <dbReference type="Proteomes" id="UP000011087"/>
    </source>
</evidence>
<dbReference type="GeneID" id="17311050"/>
<reference evidence="4" key="3">
    <citation type="submission" date="2015-06" db="UniProtKB">
        <authorList>
            <consortium name="EnsemblProtists"/>
        </authorList>
    </citation>
    <scope>IDENTIFICATION</scope>
</reference>
<evidence type="ECO:0000313" key="4">
    <source>
        <dbReference type="EnsemblProtists" id="EKX54529"/>
    </source>
</evidence>
<dbReference type="SMART" id="SM00355">
    <property type="entry name" value="ZnF_C2H2"/>
    <property type="match status" value="4"/>
</dbReference>